<keyword evidence="11" id="KW-1185">Reference proteome</keyword>
<feature type="domain" description="Bms1-type G" evidence="8">
    <location>
        <begin position="81"/>
        <end position="242"/>
    </location>
</feature>
<dbReference type="GO" id="GO:0034511">
    <property type="term" value="F:U3 snoRNA binding"/>
    <property type="evidence" value="ECO:0007669"/>
    <property type="project" value="TreeGrafter"/>
</dbReference>
<dbReference type="InterPro" id="IPR039761">
    <property type="entry name" value="Bms1/Tsr1"/>
</dbReference>
<dbReference type="GO" id="GO:0003924">
    <property type="term" value="F:GTPase activity"/>
    <property type="evidence" value="ECO:0007669"/>
    <property type="project" value="TreeGrafter"/>
</dbReference>
<evidence type="ECO:0000256" key="2">
    <source>
        <dbReference type="ARBA" id="ARBA00022517"/>
    </source>
</evidence>
<dbReference type="InterPro" id="IPR012948">
    <property type="entry name" value="AARP2CN"/>
</dbReference>
<evidence type="ECO:0000313" key="10">
    <source>
        <dbReference type="EMBL" id="VTJ55204.1"/>
    </source>
</evidence>
<dbReference type="SMART" id="SM00785">
    <property type="entry name" value="AARP2CN"/>
    <property type="match status" value="1"/>
</dbReference>
<feature type="compositionally biased region" description="Acidic residues" evidence="7">
    <location>
        <begin position="405"/>
        <end position="446"/>
    </location>
</feature>
<dbReference type="Pfam" id="PF22298">
    <property type="entry name" value="Tsr1_G-like"/>
    <property type="match status" value="1"/>
</dbReference>
<dbReference type="AlphaFoldDB" id="A0A5E4ADA1"/>
<evidence type="ECO:0000313" key="11">
    <source>
        <dbReference type="Proteomes" id="UP000335636"/>
    </source>
</evidence>
<dbReference type="GO" id="GO:0005525">
    <property type="term" value="F:GTP binding"/>
    <property type="evidence" value="ECO:0007669"/>
    <property type="project" value="TreeGrafter"/>
</dbReference>
<sequence length="635" mass="72873">MAAHRSGPLKQQNKAHKGGRHRGRGSAQRDGKGRVELKILCKKVRKELSRVDQRHRANQLRKQKKEAVLAEKRQLGSKDGPPHQVLVVALHNRISLSEAFRLLQDRDMGTVHLNEWGSTYSFMLLCPRLKHRWFFTSARPGDLHSVLDMAKVADTILFLLDPQEGWDSTGDYCLSCLFAQGLPTYTLAVQGFSGIPLKKQIDARKKLSKAVEKRFPDDRLLLLDTQQEAATLLRQLANQKRRHLAFRDRRAYLFTHAADFVPSEENKLVGTLKISGYVRGQTLNVNSLLHIVGHGDFQMKQIDAPIDPFPLNPKVIKSQKDSGMAMEVCASDVASDMEEDLKVLMKADPDRQESLQTEVIPDPMEGEQTWPTEEELSEAKDYLKEGSKVVKKVPKGTSSYQAEWILDEGGESGGERDEDDDTEQDFMEEESQDEKSEEEEEEEECETMTIGDSVRDDLYDEKMDEEAEEKMLEKYKQERMEEMFPDEMDTPRDVAAKIRFQKYRGLKSFRTSPWDPKENLPRDYARIFQFQNFTNTRKRIFKEIEEKEDEGAEVGWYVTLHVSEVPFSVVEYFRKGAPLIAFSLLPHEQKMSVLNMVVSRNPGNTEPVKAKEELIFHCGFRRFRASPLFSQHTAG</sequence>
<dbReference type="PANTHER" id="PTHR12858">
    <property type="entry name" value="RIBOSOME BIOGENESIS PROTEIN"/>
    <property type="match status" value="1"/>
</dbReference>
<dbReference type="GO" id="GO:0005730">
    <property type="term" value="C:nucleolus"/>
    <property type="evidence" value="ECO:0007669"/>
    <property type="project" value="UniProtKB-SubCell"/>
</dbReference>
<reference evidence="9" key="2">
    <citation type="submission" date="2020-08" db="EMBL/GenBank/DDBJ databases">
        <authorList>
            <person name="Shumante A."/>
            <person name="Zimin A.V."/>
            <person name="Puiu D."/>
            <person name="Salzberg S.L."/>
        </authorList>
    </citation>
    <scope>NUCLEOTIDE SEQUENCE</scope>
    <source>
        <strain evidence="9">WC2-LM</strain>
        <tissue evidence="9">Liver</tissue>
    </source>
</reference>
<evidence type="ECO:0000256" key="7">
    <source>
        <dbReference type="SAM" id="MobiDB-lite"/>
    </source>
</evidence>
<evidence type="ECO:0000313" key="9">
    <source>
        <dbReference type="EMBL" id="KAF7471476.1"/>
    </source>
</evidence>
<comment type="similarity">
    <text evidence="5">Belongs to the TRAFAC class translation factor GTPase superfamily. Bms1-like GTPase family. TSR1 subfamily.</text>
</comment>
<accession>A0A5E4ADA1</accession>
<dbReference type="GO" id="GO:0000479">
    <property type="term" value="P:endonucleolytic cleavage of tricistronic rRNA transcript (SSU-rRNA, 5.8S rRNA, LSU-rRNA)"/>
    <property type="evidence" value="ECO:0007669"/>
    <property type="project" value="TreeGrafter"/>
</dbReference>
<evidence type="ECO:0000256" key="4">
    <source>
        <dbReference type="ARBA" id="ARBA00037087"/>
    </source>
</evidence>
<reference evidence="10 11" key="1">
    <citation type="submission" date="2019-04" db="EMBL/GenBank/DDBJ databases">
        <authorList>
            <person name="Alioto T."/>
            <person name="Alioto T."/>
        </authorList>
    </citation>
    <scope>NUCLEOTIDE SEQUENCE [LARGE SCALE GENOMIC DNA]</scope>
</reference>
<name>A0A5E4ADA1_MARMO</name>
<dbReference type="EMBL" id="WJEC01006808">
    <property type="protein sequence ID" value="KAF7471476.1"/>
    <property type="molecule type" value="Genomic_DNA"/>
</dbReference>
<comment type="function">
    <text evidence="4">Required during maturation of the 40S ribosomal subunit in the nucleolus.</text>
</comment>
<dbReference type="SMART" id="SM01362">
    <property type="entry name" value="DUF663"/>
    <property type="match status" value="1"/>
</dbReference>
<dbReference type="InterPro" id="IPR007034">
    <property type="entry name" value="BMS1_TSR1_C"/>
</dbReference>
<comment type="subcellular location">
    <subcellularLocation>
        <location evidence="1">Nucleus</location>
        <location evidence="1">Nucleolus</location>
    </subcellularLocation>
</comment>
<proteinExistence type="inferred from homology"/>
<feature type="region of interest" description="Disordered" evidence="7">
    <location>
        <begin position="1"/>
        <end position="34"/>
    </location>
</feature>
<feature type="compositionally biased region" description="Basic residues" evidence="7">
    <location>
        <begin position="13"/>
        <end position="24"/>
    </location>
</feature>
<evidence type="ECO:0000259" key="8">
    <source>
        <dbReference type="PROSITE" id="PS51714"/>
    </source>
</evidence>
<dbReference type="InterPro" id="IPR030387">
    <property type="entry name" value="G_Bms1/Tsr1_dom"/>
</dbReference>
<dbReference type="PANTHER" id="PTHR12858:SF1">
    <property type="entry name" value="PRE-RRNA-PROCESSING PROTEIN TSR1 HOMOLOG"/>
    <property type="match status" value="1"/>
</dbReference>
<dbReference type="GO" id="GO:0030688">
    <property type="term" value="C:preribosome, small subunit precursor"/>
    <property type="evidence" value="ECO:0007669"/>
    <property type="project" value="TreeGrafter"/>
</dbReference>
<organism evidence="10 11">
    <name type="scientific">Marmota monax</name>
    <name type="common">Woodchuck</name>
    <dbReference type="NCBI Taxonomy" id="9995"/>
    <lineage>
        <taxon>Eukaryota</taxon>
        <taxon>Metazoa</taxon>
        <taxon>Chordata</taxon>
        <taxon>Craniata</taxon>
        <taxon>Vertebrata</taxon>
        <taxon>Euteleostomi</taxon>
        <taxon>Mammalia</taxon>
        <taxon>Eutheria</taxon>
        <taxon>Euarchontoglires</taxon>
        <taxon>Glires</taxon>
        <taxon>Rodentia</taxon>
        <taxon>Sciuromorpha</taxon>
        <taxon>Sciuridae</taxon>
        <taxon>Xerinae</taxon>
        <taxon>Marmotini</taxon>
        <taxon>Marmota</taxon>
    </lineage>
</organism>
<dbReference type="PROSITE" id="PS51714">
    <property type="entry name" value="G_BMS1"/>
    <property type="match status" value="1"/>
</dbReference>
<protein>
    <recommendedName>
        <fullName evidence="6">Pre-rRNA-processing protein TSR1 homolog</fullName>
    </recommendedName>
</protein>
<feature type="region of interest" description="Disordered" evidence="7">
    <location>
        <begin position="401"/>
        <end position="458"/>
    </location>
</feature>
<gene>
    <name evidence="9" type="ORF">GHT09_017376</name>
    <name evidence="10" type="ORF">MONAX_5E011506</name>
</gene>
<dbReference type="Pfam" id="PF04950">
    <property type="entry name" value="RIBIOP_C"/>
    <property type="match status" value="1"/>
</dbReference>
<dbReference type="Proteomes" id="UP000662637">
    <property type="component" value="Unassembled WGS sequence"/>
</dbReference>
<dbReference type="Proteomes" id="UP000335636">
    <property type="component" value="Unassembled WGS sequence"/>
</dbReference>
<evidence type="ECO:0000256" key="6">
    <source>
        <dbReference type="ARBA" id="ARBA00040070"/>
    </source>
</evidence>
<dbReference type="GO" id="GO:0000462">
    <property type="term" value="P:maturation of SSU-rRNA from tricistronic rRNA transcript (SSU-rRNA, 5.8S rRNA, LSU-rRNA)"/>
    <property type="evidence" value="ECO:0007669"/>
    <property type="project" value="TreeGrafter"/>
</dbReference>
<evidence type="ECO:0000256" key="1">
    <source>
        <dbReference type="ARBA" id="ARBA00004604"/>
    </source>
</evidence>
<dbReference type="EMBL" id="CABDUW010000047">
    <property type="protein sequence ID" value="VTJ55204.1"/>
    <property type="molecule type" value="Genomic_DNA"/>
</dbReference>
<evidence type="ECO:0000256" key="5">
    <source>
        <dbReference type="ARBA" id="ARBA00038288"/>
    </source>
</evidence>
<keyword evidence="3" id="KW-0539">Nucleus</keyword>
<dbReference type="Pfam" id="PF08142">
    <property type="entry name" value="AARP2CN"/>
    <property type="match status" value="1"/>
</dbReference>
<keyword evidence="2" id="KW-0690">Ribosome biogenesis</keyword>
<evidence type="ECO:0000256" key="3">
    <source>
        <dbReference type="ARBA" id="ARBA00023242"/>
    </source>
</evidence>